<evidence type="ECO:0000313" key="8">
    <source>
        <dbReference type="EMBL" id="GLQ94574.1"/>
    </source>
</evidence>
<feature type="region of interest" description="Disordered" evidence="5">
    <location>
        <begin position="124"/>
        <end position="166"/>
    </location>
</feature>
<evidence type="ECO:0000256" key="3">
    <source>
        <dbReference type="ARBA" id="ARBA00022989"/>
    </source>
</evidence>
<keyword evidence="6" id="KW-0732">Signal</keyword>
<evidence type="ECO:0000256" key="6">
    <source>
        <dbReference type="SAM" id="SignalP"/>
    </source>
</evidence>
<dbReference type="SUPFAM" id="SSF74653">
    <property type="entry name" value="TolA/TonB C-terminal domain"/>
    <property type="match status" value="1"/>
</dbReference>
<feature type="compositionally biased region" description="Pro residues" evidence="5">
    <location>
        <begin position="128"/>
        <end position="156"/>
    </location>
</feature>
<organism evidence="8 9">
    <name type="scientific">Dyella acidisoli</name>
    <dbReference type="NCBI Taxonomy" id="1867834"/>
    <lineage>
        <taxon>Bacteria</taxon>
        <taxon>Pseudomonadati</taxon>
        <taxon>Pseudomonadota</taxon>
        <taxon>Gammaproteobacteria</taxon>
        <taxon>Lysobacterales</taxon>
        <taxon>Rhodanobacteraceae</taxon>
        <taxon>Dyella</taxon>
    </lineage>
</organism>
<keyword evidence="4" id="KW-0472">Membrane</keyword>
<feature type="compositionally biased region" description="Low complexity" evidence="5">
    <location>
        <begin position="157"/>
        <end position="166"/>
    </location>
</feature>
<protein>
    <recommendedName>
        <fullName evidence="7">TonB C-terminal domain-containing protein</fullName>
    </recommendedName>
</protein>
<dbReference type="Pfam" id="PF03544">
    <property type="entry name" value="TonB_C"/>
    <property type="match status" value="1"/>
</dbReference>
<evidence type="ECO:0000313" key="9">
    <source>
        <dbReference type="Proteomes" id="UP001156670"/>
    </source>
</evidence>
<dbReference type="Gene3D" id="3.30.1150.10">
    <property type="match status" value="1"/>
</dbReference>
<evidence type="ECO:0000256" key="2">
    <source>
        <dbReference type="ARBA" id="ARBA00022692"/>
    </source>
</evidence>
<feature type="domain" description="TonB C-terminal" evidence="7">
    <location>
        <begin position="51"/>
        <end position="124"/>
    </location>
</feature>
<comment type="subcellular location">
    <subcellularLocation>
        <location evidence="1">Membrane</location>
        <topology evidence="1">Single-pass membrane protein</topology>
    </subcellularLocation>
</comment>
<name>A0ABQ5XS42_9GAMM</name>
<reference evidence="9" key="1">
    <citation type="journal article" date="2019" name="Int. J. Syst. Evol. Microbiol.">
        <title>The Global Catalogue of Microorganisms (GCM) 10K type strain sequencing project: providing services to taxonomists for standard genome sequencing and annotation.</title>
        <authorList>
            <consortium name="The Broad Institute Genomics Platform"/>
            <consortium name="The Broad Institute Genome Sequencing Center for Infectious Disease"/>
            <person name="Wu L."/>
            <person name="Ma J."/>
        </authorList>
    </citation>
    <scope>NUCLEOTIDE SEQUENCE [LARGE SCALE GENOMIC DNA]</scope>
    <source>
        <strain evidence="9">NBRC 111980</strain>
    </source>
</reference>
<evidence type="ECO:0000256" key="1">
    <source>
        <dbReference type="ARBA" id="ARBA00004167"/>
    </source>
</evidence>
<dbReference type="NCBIfam" id="TIGR01352">
    <property type="entry name" value="tonB_Cterm"/>
    <property type="match status" value="1"/>
</dbReference>
<dbReference type="InterPro" id="IPR037682">
    <property type="entry name" value="TonB_C"/>
</dbReference>
<comment type="caution">
    <text evidence="8">The sequence shown here is derived from an EMBL/GenBank/DDBJ whole genome shotgun (WGS) entry which is preliminary data.</text>
</comment>
<dbReference type="Proteomes" id="UP001156670">
    <property type="component" value="Unassembled WGS sequence"/>
</dbReference>
<accession>A0ABQ5XS42</accession>
<keyword evidence="2" id="KW-0812">Transmembrane</keyword>
<dbReference type="RefSeq" id="WP_284322271.1">
    <property type="nucleotide sequence ID" value="NZ_BSOB01000046.1"/>
</dbReference>
<sequence>MIDSRNAWRRRIGGMTLAALLASAALAQSPDAPPAGFENGPDMPHSGFPPPPDGARNREQGIVLLKVLVGADGTARKVEVDPDNKASPELTKAASDAALKWHYLKQENAKSADAWVKVPVRYSLSLLPPHPPGPPHGGEMPPPPPPGSPMPPPPAAQPTQSSSSSS</sequence>
<evidence type="ECO:0000259" key="7">
    <source>
        <dbReference type="Pfam" id="PF03544"/>
    </source>
</evidence>
<feature type="signal peptide" evidence="6">
    <location>
        <begin position="1"/>
        <end position="27"/>
    </location>
</feature>
<feature type="region of interest" description="Disordered" evidence="5">
    <location>
        <begin position="29"/>
        <end position="60"/>
    </location>
</feature>
<keyword evidence="3" id="KW-1133">Transmembrane helix</keyword>
<evidence type="ECO:0000256" key="4">
    <source>
        <dbReference type="ARBA" id="ARBA00023136"/>
    </source>
</evidence>
<dbReference type="InterPro" id="IPR006260">
    <property type="entry name" value="TonB/TolA_C"/>
</dbReference>
<gene>
    <name evidence="8" type="ORF">GCM10007901_35260</name>
</gene>
<keyword evidence="9" id="KW-1185">Reference proteome</keyword>
<feature type="chain" id="PRO_5045481287" description="TonB C-terminal domain-containing protein" evidence="6">
    <location>
        <begin position="28"/>
        <end position="166"/>
    </location>
</feature>
<proteinExistence type="predicted"/>
<evidence type="ECO:0000256" key="5">
    <source>
        <dbReference type="SAM" id="MobiDB-lite"/>
    </source>
</evidence>
<dbReference type="EMBL" id="BSOB01000046">
    <property type="protein sequence ID" value="GLQ94574.1"/>
    <property type="molecule type" value="Genomic_DNA"/>
</dbReference>